<dbReference type="InterPro" id="IPR020845">
    <property type="entry name" value="AMP-binding_CS"/>
</dbReference>
<protein>
    <submittedName>
        <fullName evidence="6">Amino acid adenylation domain-containing protein</fullName>
    </submittedName>
</protein>
<dbReference type="NCBIfam" id="TIGR01733">
    <property type="entry name" value="AA-adenyl-dom"/>
    <property type="match status" value="1"/>
</dbReference>
<keyword evidence="2" id="KW-0596">Phosphopantetheine</keyword>
<dbReference type="CDD" id="cd05930">
    <property type="entry name" value="A_NRPS"/>
    <property type="match status" value="1"/>
</dbReference>
<name>A0ABY9HCM8_9ACTN</name>
<evidence type="ECO:0000313" key="6">
    <source>
        <dbReference type="EMBL" id="WLQ32271.1"/>
    </source>
</evidence>
<dbReference type="InterPro" id="IPR001242">
    <property type="entry name" value="Condensation_dom"/>
</dbReference>
<reference evidence="6 7" key="1">
    <citation type="submission" date="2023-03" db="EMBL/GenBank/DDBJ databases">
        <title>Isolation and description of six Streptomyces strains from soil environments, able to metabolize different microbial glucans.</title>
        <authorList>
            <person name="Widen T."/>
            <person name="Larsbrink J."/>
        </authorList>
    </citation>
    <scope>NUCLEOTIDE SEQUENCE [LARGE SCALE GENOMIC DNA]</scope>
    <source>
        <strain evidence="6 7">Mut1</strain>
    </source>
</reference>
<evidence type="ECO:0000313" key="7">
    <source>
        <dbReference type="Proteomes" id="UP001239522"/>
    </source>
</evidence>
<comment type="cofactor">
    <cofactor evidence="1">
        <name>pantetheine 4'-phosphate</name>
        <dbReference type="ChEBI" id="CHEBI:47942"/>
    </cofactor>
</comment>
<feature type="region of interest" description="Disordered" evidence="4">
    <location>
        <begin position="1"/>
        <end position="52"/>
    </location>
</feature>
<evidence type="ECO:0000256" key="1">
    <source>
        <dbReference type="ARBA" id="ARBA00001957"/>
    </source>
</evidence>
<dbReference type="SUPFAM" id="SSF52777">
    <property type="entry name" value="CoA-dependent acyltransferases"/>
    <property type="match status" value="4"/>
</dbReference>
<dbReference type="Pfam" id="PF00550">
    <property type="entry name" value="PP-binding"/>
    <property type="match status" value="2"/>
</dbReference>
<organism evidence="6 7">
    <name type="scientific">Streptomyces castrisilvae</name>
    <dbReference type="NCBI Taxonomy" id="3033811"/>
    <lineage>
        <taxon>Bacteria</taxon>
        <taxon>Bacillati</taxon>
        <taxon>Actinomycetota</taxon>
        <taxon>Actinomycetes</taxon>
        <taxon>Kitasatosporales</taxon>
        <taxon>Streptomycetaceae</taxon>
        <taxon>Streptomyces</taxon>
    </lineage>
</organism>
<feature type="domain" description="Carrier" evidence="5">
    <location>
        <begin position="1562"/>
        <end position="1637"/>
    </location>
</feature>
<dbReference type="EMBL" id="CP120997">
    <property type="protein sequence ID" value="WLQ32271.1"/>
    <property type="molecule type" value="Genomic_DNA"/>
</dbReference>
<gene>
    <name evidence="6" type="ORF">P8A18_01880</name>
</gene>
<feature type="compositionally biased region" description="Low complexity" evidence="4">
    <location>
        <begin position="30"/>
        <end position="40"/>
    </location>
</feature>
<evidence type="ECO:0000256" key="3">
    <source>
        <dbReference type="ARBA" id="ARBA00022553"/>
    </source>
</evidence>
<dbReference type="CDD" id="cd19531">
    <property type="entry name" value="LCL_NRPS-like"/>
    <property type="match status" value="2"/>
</dbReference>
<dbReference type="Gene3D" id="3.40.50.980">
    <property type="match status" value="2"/>
</dbReference>
<dbReference type="Gene3D" id="2.30.38.10">
    <property type="entry name" value="Luciferase, Domain 3"/>
    <property type="match status" value="1"/>
</dbReference>
<evidence type="ECO:0000259" key="5">
    <source>
        <dbReference type="PROSITE" id="PS50075"/>
    </source>
</evidence>
<evidence type="ECO:0000256" key="2">
    <source>
        <dbReference type="ARBA" id="ARBA00022450"/>
    </source>
</evidence>
<dbReference type="InterPro" id="IPR020806">
    <property type="entry name" value="PKS_PP-bd"/>
</dbReference>
<dbReference type="RefSeq" id="WP_306051135.1">
    <property type="nucleotide sequence ID" value="NZ_CP120997.1"/>
</dbReference>
<dbReference type="Gene3D" id="3.30.300.30">
    <property type="match status" value="1"/>
</dbReference>
<dbReference type="PROSITE" id="PS00012">
    <property type="entry name" value="PHOSPHOPANTETHEINE"/>
    <property type="match status" value="2"/>
</dbReference>
<dbReference type="PROSITE" id="PS50075">
    <property type="entry name" value="CARRIER"/>
    <property type="match status" value="2"/>
</dbReference>
<dbReference type="InterPro" id="IPR010071">
    <property type="entry name" value="AA_adenyl_dom"/>
</dbReference>
<dbReference type="InterPro" id="IPR045851">
    <property type="entry name" value="AMP-bd_C_sf"/>
</dbReference>
<evidence type="ECO:0000256" key="4">
    <source>
        <dbReference type="SAM" id="MobiDB-lite"/>
    </source>
</evidence>
<dbReference type="SUPFAM" id="SSF56801">
    <property type="entry name" value="Acetyl-CoA synthetase-like"/>
    <property type="match status" value="1"/>
</dbReference>
<dbReference type="InterPro" id="IPR036736">
    <property type="entry name" value="ACP-like_sf"/>
</dbReference>
<dbReference type="Pfam" id="PF00668">
    <property type="entry name" value="Condensation"/>
    <property type="match status" value="2"/>
</dbReference>
<feature type="domain" description="Carrier" evidence="5">
    <location>
        <begin position="1013"/>
        <end position="1091"/>
    </location>
</feature>
<dbReference type="Gene3D" id="3.30.559.10">
    <property type="entry name" value="Chloramphenicol acetyltransferase-like domain"/>
    <property type="match status" value="2"/>
</dbReference>
<feature type="region of interest" description="Disordered" evidence="4">
    <location>
        <begin position="1098"/>
        <end position="1117"/>
    </location>
</feature>
<dbReference type="Gene3D" id="3.30.559.30">
    <property type="entry name" value="Nonribosomal peptide synthetase, condensation domain"/>
    <property type="match status" value="2"/>
</dbReference>
<sequence>MPSSAETAEERRRSLDARLLRRRAERVSGARTGTIPRAPRTGPPPPSSGQRRFLLLNDLDTAGDSAAGTGNFAFWLRLRGDLDRDALGRALDELCRRHEVLRTVYGTEAGVPAQIVRDHTPAPLPVHDLSDAADPAGRARSLATARAREAFRLGSDTPFRRDLMRLGDRDHVLLLRIHHIAADGWSEGILNRELAALYGAFRRGEPSPLPPLPIQYADFAAWQQEQLARGALDAETEHWAALLDGPPAATELPFDRPPTATSGAAGTVLRLPVDRSAHDRITALCTEHGVSLFHALLGGYAALLTRRSGQTDLVIGAPVANRPHAETAGLIGFFVNTVALRVDTSGNPTFGELLRRVKDVALDAADHQTAPFEQVVRRVAPPREPGRQPLVQTMLQVHNTPQDPLVLDGLDVEHEQLFTDSTSADLSVSFVETDGELEALWEYRTELFDPATVRRLHQDLVALTGSAAAEPGVGIAELDILPAAEREWLRHRSRGPRRPPPDGVPALFAAQVRRTPKAPAVVCGADTLTYTELADRADTLARHLAGLGVGAGDLVGICLERGADLVVSVLAVLGAGAAYLPLDPGYPAGRLRFMVRDAKPALVLTHAATAGVPDGVRTERVDLVRERPEGRPGRVPLEFPGAQDLAYVIYTSGSTGTPKGVAVPHGGLANYLAWAGDRYRTTPGGGSVLHSSLSFDLTVTSLFLPLLSGEPVIAVPDEQPLPRLAALLTDARREPAMVKLTPSHLRALRGEAAASGPADAVAAFVIGGEVLPADLVAVWRLLAPRARFFNEYGPTEAVVGCCVHEAAGGPGGGAAVPIGTPVDNTELYVLDRAGNQVRPGAIGELYIGGSQVVRGYLNRPALTAERFVPDPFGGEPGSRLYRTGDLVRYLPDGALELIGRTDDQVKVRGQRVETGEVEFALRRCPGVADAVVVAGGPPGAAALVGYYVADAGAAPAPDGLRDALALTLPRHMVPAVLMPLGAMPLTENGKVDRAALPDPADVARRSPRTGGAAPADAVEERLAGIWARTLGCERVGVLDDFFELGGHSLLAAEVIEHIGRAWPAIPVRGMLREIFLHPTVRALAAAVRTALATAGPGPADTAAVHARPARPGPLPLSPGQESLLVQVELSGSPHEYLVPQALRLDGPLDVTALRRALTAISDRHEVLRSRFPRDAGDHCYALPLGREPAFAEHDLRHLPAAERPDAVAALLRAEVTTPLDLTAGPLLRALLIRDRDDSRLLCLTTHHLVFDGRSQQILFSSLIDGYTRALSAGTPPPPGSSPQYADLVGALREQAENPADEDVAYWREALAGTPVLALPTDRPRDAARAGTGRAVVFRVGPRTVAALRRLAKDRSATLFMTLLAGLQCVLSRHTGQEDFAVGTSVAGRGVPGSGDLIGLFINQVALRADLSGDPAFGDVVGRVRQRCADAFARSDVPFDRVVREVRPERVAGANPLFQVAFELAGAPWSGETETGLRLREHPVPVTVSKFDLTVAFRPDGDHLLGEVEYDMALFDEQRVRGLADDLVQVLDAAAADPAKPVGALLPEAAPTPTPYGGDDPAGEPAHAEPLVADAYRAVLPETAFGPDDDFFALGGHSVLALRVVSRLRKALDLDIPLDLIFQYPTVRTLAGQLEALLLAEIEALPEHEAAEALADDAP</sequence>
<dbReference type="PANTHER" id="PTHR45527">
    <property type="entry name" value="NONRIBOSOMAL PEPTIDE SYNTHETASE"/>
    <property type="match status" value="1"/>
</dbReference>
<feature type="compositionally biased region" description="Basic and acidic residues" evidence="4">
    <location>
        <begin position="8"/>
        <end position="19"/>
    </location>
</feature>
<dbReference type="Proteomes" id="UP001239522">
    <property type="component" value="Chromosome"/>
</dbReference>
<dbReference type="InterPro" id="IPR006162">
    <property type="entry name" value="Ppantetheine_attach_site"/>
</dbReference>
<dbReference type="InterPro" id="IPR009081">
    <property type="entry name" value="PP-bd_ACP"/>
</dbReference>
<dbReference type="Pfam" id="PF13193">
    <property type="entry name" value="AMP-binding_C"/>
    <property type="match status" value="1"/>
</dbReference>
<keyword evidence="3" id="KW-0597">Phosphoprotein</keyword>
<dbReference type="PANTHER" id="PTHR45527:SF1">
    <property type="entry name" value="FATTY ACID SYNTHASE"/>
    <property type="match status" value="1"/>
</dbReference>
<dbReference type="SUPFAM" id="SSF47336">
    <property type="entry name" value="ACP-like"/>
    <property type="match status" value="2"/>
</dbReference>
<dbReference type="InterPro" id="IPR025110">
    <property type="entry name" value="AMP-bd_C"/>
</dbReference>
<keyword evidence="7" id="KW-1185">Reference proteome</keyword>
<proteinExistence type="predicted"/>
<accession>A0ABY9HCM8</accession>
<dbReference type="InterPro" id="IPR023213">
    <property type="entry name" value="CAT-like_dom_sf"/>
</dbReference>
<dbReference type="SMART" id="SM00823">
    <property type="entry name" value="PKS_PP"/>
    <property type="match status" value="2"/>
</dbReference>
<dbReference type="Pfam" id="PF00501">
    <property type="entry name" value="AMP-binding"/>
    <property type="match status" value="1"/>
</dbReference>
<dbReference type="Gene3D" id="1.10.1200.10">
    <property type="entry name" value="ACP-like"/>
    <property type="match status" value="2"/>
</dbReference>
<dbReference type="PROSITE" id="PS00455">
    <property type="entry name" value="AMP_BINDING"/>
    <property type="match status" value="1"/>
</dbReference>
<dbReference type="InterPro" id="IPR000873">
    <property type="entry name" value="AMP-dep_synth/lig_dom"/>
</dbReference>